<evidence type="ECO:0000259" key="2">
    <source>
        <dbReference type="SMART" id="SM00822"/>
    </source>
</evidence>
<dbReference type="SMART" id="SM00822">
    <property type="entry name" value="PKS_KR"/>
    <property type="match status" value="1"/>
</dbReference>
<name>A0A837G8D8_9VIBR</name>
<protein>
    <submittedName>
        <fullName evidence="3">Short-chain dehydrogenase</fullName>
    </submittedName>
</protein>
<accession>A0A837G8D8</accession>
<dbReference type="InterPro" id="IPR036291">
    <property type="entry name" value="NAD(P)-bd_dom_sf"/>
</dbReference>
<dbReference type="Gene3D" id="3.40.50.720">
    <property type="entry name" value="NAD(P)-binding Rossmann-like Domain"/>
    <property type="match status" value="1"/>
</dbReference>
<dbReference type="PRINTS" id="PR00081">
    <property type="entry name" value="GDHRDH"/>
</dbReference>
<comment type="caution">
    <text evidence="3">The sequence shown here is derived from an EMBL/GenBank/DDBJ whole genome shotgun (WGS) entry which is preliminary data.</text>
</comment>
<reference evidence="3" key="1">
    <citation type="journal article" date="2015" name="BMC Genomics">
        <title>Genome mining reveals unlocked bioactive potential of marine Gram-negative bacteria.</title>
        <authorList>
            <person name="Machado H."/>
            <person name="Sonnenschein E.C."/>
            <person name="Melchiorsen J."/>
            <person name="Gram L."/>
        </authorList>
    </citation>
    <scope>NUCLEOTIDE SEQUENCE</scope>
    <source>
        <strain evidence="3">S2052</strain>
    </source>
</reference>
<dbReference type="InterPro" id="IPR002347">
    <property type="entry name" value="SDR_fam"/>
</dbReference>
<dbReference type="AlphaFoldDB" id="A0A837G8D8"/>
<dbReference type="SUPFAM" id="SSF51735">
    <property type="entry name" value="NAD(P)-binding Rossmann-fold domains"/>
    <property type="match status" value="1"/>
</dbReference>
<dbReference type="PANTHER" id="PTHR43975:SF2">
    <property type="entry name" value="EG:BACR7A4.14 PROTEIN-RELATED"/>
    <property type="match status" value="1"/>
</dbReference>
<dbReference type="EMBL" id="JXXR01000008">
    <property type="protein sequence ID" value="KJY74913.1"/>
    <property type="molecule type" value="Genomic_DNA"/>
</dbReference>
<proteinExistence type="inferred from homology"/>
<dbReference type="CDD" id="cd05233">
    <property type="entry name" value="SDR_c"/>
    <property type="match status" value="1"/>
</dbReference>
<dbReference type="RefSeq" id="WP_045985516.1">
    <property type="nucleotide sequence ID" value="NZ_CP063053.1"/>
</dbReference>
<evidence type="ECO:0000256" key="1">
    <source>
        <dbReference type="ARBA" id="ARBA00006484"/>
    </source>
</evidence>
<gene>
    <name evidence="3" type="ORF">TW71_08190</name>
</gene>
<feature type="domain" description="Ketoreductase" evidence="2">
    <location>
        <begin position="4"/>
        <end position="184"/>
    </location>
</feature>
<dbReference type="Pfam" id="PF13561">
    <property type="entry name" value="adh_short_C2"/>
    <property type="match status" value="1"/>
</dbReference>
<dbReference type="PANTHER" id="PTHR43975">
    <property type="entry name" value="ZGC:101858"/>
    <property type="match status" value="1"/>
</dbReference>
<evidence type="ECO:0000313" key="3">
    <source>
        <dbReference type="EMBL" id="KJY74913.1"/>
    </source>
</evidence>
<dbReference type="InterPro" id="IPR057326">
    <property type="entry name" value="KR_dom"/>
</dbReference>
<sequence>MSFQTILITGATSGIGFEAAKQYVKQGWRVVFTGRDQERIARATARLRDDAHSPDQILGLLCDNANAQHYPALVSDIRHNVGTLDAVILNAGVFHPRHFSETTQSELMTTMSVNFTGPAMLLQALLPVLNDPCSVVYVSSIVVERAFPTASSYSASKAAFEAYANVLNLELAPQGVRINYLRPGVTATEIQSKAGMSEHQIDELNASLANLPLGRMLEPTEMLSSLEFLTSSSSLALRGAHITVDGGYCL</sequence>
<comment type="similarity">
    <text evidence="1">Belongs to the short-chain dehydrogenases/reductases (SDR) family.</text>
</comment>
<organism evidence="3">
    <name type="scientific">Vibrio coralliilyticus</name>
    <dbReference type="NCBI Taxonomy" id="190893"/>
    <lineage>
        <taxon>Bacteria</taxon>
        <taxon>Pseudomonadati</taxon>
        <taxon>Pseudomonadota</taxon>
        <taxon>Gammaproteobacteria</taxon>
        <taxon>Vibrionales</taxon>
        <taxon>Vibrionaceae</taxon>
        <taxon>Vibrio</taxon>
    </lineage>
</organism>